<evidence type="ECO:0000313" key="2">
    <source>
        <dbReference type="EMBL" id="KZV06713.1"/>
    </source>
</evidence>
<feature type="region of interest" description="Disordered" evidence="1">
    <location>
        <begin position="118"/>
        <end position="145"/>
    </location>
</feature>
<name>A0A2Z7A2P8_9LAMI</name>
<dbReference type="AlphaFoldDB" id="A0A2Z7A2P8"/>
<proteinExistence type="predicted"/>
<organism evidence="2 3">
    <name type="scientific">Dorcoceras hygrometricum</name>
    <dbReference type="NCBI Taxonomy" id="472368"/>
    <lineage>
        <taxon>Eukaryota</taxon>
        <taxon>Viridiplantae</taxon>
        <taxon>Streptophyta</taxon>
        <taxon>Embryophyta</taxon>
        <taxon>Tracheophyta</taxon>
        <taxon>Spermatophyta</taxon>
        <taxon>Magnoliopsida</taxon>
        <taxon>eudicotyledons</taxon>
        <taxon>Gunneridae</taxon>
        <taxon>Pentapetalae</taxon>
        <taxon>asterids</taxon>
        <taxon>lamiids</taxon>
        <taxon>Lamiales</taxon>
        <taxon>Gesneriaceae</taxon>
        <taxon>Didymocarpoideae</taxon>
        <taxon>Trichosporeae</taxon>
        <taxon>Loxocarpinae</taxon>
        <taxon>Dorcoceras</taxon>
    </lineage>
</organism>
<gene>
    <name evidence="2" type="ORF">F511_45805</name>
</gene>
<accession>A0A2Z7A2P8</accession>
<feature type="region of interest" description="Disordered" evidence="1">
    <location>
        <begin position="66"/>
        <end position="92"/>
    </location>
</feature>
<protein>
    <submittedName>
        <fullName evidence="2">Uncharacterized protein</fullName>
    </submittedName>
</protein>
<feature type="compositionally biased region" description="Polar residues" evidence="1">
    <location>
        <begin position="74"/>
        <end position="92"/>
    </location>
</feature>
<sequence length="145" mass="16305">MAQGVTTDTDSLAVRNMFNALDAKIILLDGQVAAIRSEQLEFQAKMAADLLSLSTQIGDLVDYIRGGDAKKGEGSSNRRPLPTPVNQGESSGNIIRTTEIISQTEIDATQRDIMERMMRADRERDRERREKRLSRSGSYKRRRGY</sequence>
<keyword evidence="3" id="KW-1185">Reference proteome</keyword>
<evidence type="ECO:0000256" key="1">
    <source>
        <dbReference type="SAM" id="MobiDB-lite"/>
    </source>
</evidence>
<evidence type="ECO:0000313" key="3">
    <source>
        <dbReference type="Proteomes" id="UP000250235"/>
    </source>
</evidence>
<dbReference type="EMBL" id="KV065174">
    <property type="protein sequence ID" value="KZV06713.1"/>
    <property type="molecule type" value="Genomic_DNA"/>
</dbReference>
<dbReference type="Proteomes" id="UP000250235">
    <property type="component" value="Unassembled WGS sequence"/>
</dbReference>
<feature type="compositionally biased region" description="Basic and acidic residues" evidence="1">
    <location>
        <begin position="118"/>
        <end position="130"/>
    </location>
</feature>
<feature type="compositionally biased region" description="Basic residues" evidence="1">
    <location>
        <begin position="131"/>
        <end position="145"/>
    </location>
</feature>
<reference evidence="2 3" key="1">
    <citation type="journal article" date="2015" name="Proc. Natl. Acad. Sci. U.S.A.">
        <title>The resurrection genome of Boea hygrometrica: A blueprint for survival of dehydration.</title>
        <authorList>
            <person name="Xiao L."/>
            <person name="Yang G."/>
            <person name="Zhang L."/>
            <person name="Yang X."/>
            <person name="Zhao S."/>
            <person name="Ji Z."/>
            <person name="Zhou Q."/>
            <person name="Hu M."/>
            <person name="Wang Y."/>
            <person name="Chen M."/>
            <person name="Xu Y."/>
            <person name="Jin H."/>
            <person name="Xiao X."/>
            <person name="Hu G."/>
            <person name="Bao F."/>
            <person name="Hu Y."/>
            <person name="Wan P."/>
            <person name="Li L."/>
            <person name="Deng X."/>
            <person name="Kuang T."/>
            <person name="Xiang C."/>
            <person name="Zhu J.K."/>
            <person name="Oliver M.J."/>
            <person name="He Y."/>
        </authorList>
    </citation>
    <scope>NUCLEOTIDE SEQUENCE [LARGE SCALE GENOMIC DNA]</scope>
    <source>
        <strain evidence="3">cv. XS01</strain>
    </source>
</reference>